<dbReference type="Proteomes" id="UP000827092">
    <property type="component" value="Unassembled WGS sequence"/>
</dbReference>
<reference evidence="2 3" key="1">
    <citation type="journal article" date="2022" name="Nat. Ecol. Evol.">
        <title>A masculinizing supergene underlies an exaggerated male reproductive morph in a spider.</title>
        <authorList>
            <person name="Hendrickx F."/>
            <person name="De Corte Z."/>
            <person name="Sonet G."/>
            <person name="Van Belleghem S.M."/>
            <person name="Kostlbacher S."/>
            <person name="Vangestel C."/>
        </authorList>
    </citation>
    <scope>NUCLEOTIDE SEQUENCE [LARGE SCALE GENOMIC DNA]</scope>
    <source>
        <strain evidence="2">W744_W776</strain>
    </source>
</reference>
<feature type="region of interest" description="Disordered" evidence="1">
    <location>
        <begin position="1"/>
        <end position="24"/>
    </location>
</feature>
<dbReference type="EMBL" id="JAFNEN010000569">
    <property type="protein sequence ID" value="KAG8180303.1"/>
    <property type="molecule type" value="Genomic_DNA"/>
</dbReference>
<dbReference type="AlphaFoldDB" id="A0AAV6U915"/>
<organism evidence="2 3">
    <name type="scientific">Oedothorax gibbosus</name>
    <dbReference type="NCBI Taxonomy" id="931172"/>
    <lineage>
        <taxon>Eukaryota</taxon>
        <taxon>Metazoa</taxon>
        <taxon>Ecdysozoa</taxon>
        <taxon>Arthropoda</taxon>
        <taxon>Chelicerata</taxon>
        <taxon>Arachnida</taxon>
        <taxon>Araneae</taxon>
        <taxon>Araneomorphae</taxon>
        <taxon>Entelegynae</taxon>
        <taxon>Araneoidea</taxon>
        <taxon>Linyphiidae</taxon>
        <taxon>Erigoninae</taxon>
        <taxon>Oedothorax</taxon>
    </lineage>
</organism>
<proteinExistence type="predicted"/>
<sequence>MVRSHPHKDQRGDVCTPPPTQPHRKKDLLVVARGGYSVSPVGIWRANEPSMAPPLPNRYAQRSVPPIIALPLVISVRPFNMLAWSVLAFCDFPLAKPR</sequence>
<protein>
    <submittedName>
        <fullName evidence="2">Uncharacterized protein</fullName>
    </submittedName>
</protein>
<evidence type="ECO:0000256" key="1">
    <source>
        <dbReference type="SAM" id="MobiDB-lite"/>
    </source>
</evidence>
<accession>A0AAV6U915</accession>
<evidence type="ECO:0000313" key="3">
    <source>
        <dbReference type="Proteomes" id="UP000827092"/>
    </source>
</evidence>
<keyword evidence="3" id="KW-1185">Reference proteome</keyword>
<comment type="caution">
    <text evidence="2">The sequence shown here is derived from an EMBL/GenBank/DDBJ whole genome shotgun (WGS) entry which is preliminary data.</text>
</comment>
<gene>
    <name evidence="2" type="ORF">JTE90_024218</name>
</gene>
<name>A0AAV6U915_9ARAC</name>
<evidence type="ECO:0000313" key="2">
    <source>
        <dbReference type="EMBL" id="KAG8180303.1"/>
    </source>
</evidence>